<evidence type="ECO:0000256" key="3">
    <source>
        <dbReference type="ARBA" id="ARBA00022989"/>
    </source>
</evidence>
<dbReference type="GO" id="GO:0016020">
    <property type="term" value="C:membrane"/>
    <property type="evidence" value="ECO:0007669"/>
    <property type="project" value="UniProtKB-SubCell"/>
</dbReference>
<comment type="caution">
    <text evidence="8">The sequence shown here is derived from an EMBL/GenBank/DDBJ whole genome shotgun (WGS) entry which is preliminary data.</text>
</comment>
<evidence type="ECO:0000256" key="1">
    <source>
        <dbReference type="ARBA" id="ARBA00004167"/>
    </source>
</evidence>
<dbReference type="PANTHER" id="PTHR21419">
    <property type="match status" value="1"/>
</dbReference>
<dbReference type="Pfam" id="PF23722">
    <property type="entry name" value="Beta-sand_DEX1"/>
    <property type="match status" value="1"/>
</dbReference>
<dbReference type="InterPro" id="IPR045232">
    <property type="entry name" value="FAM234"/>
</dbReference>
<evidence type="ECO:0000313" key="9">
    <source>
        <dbReference type="Proteomes" id="UP000735302"/>
    </source>
</evidence>
<keyword evidence="2 5" id="KW-0812">Transmembrane</keyword>
<dbReference type="Proteomes" id="UP000735302">
    <property type="component" value="Unassembled WGS sequence"/>
</dbReference>
<dbReference type="Gene3D" id="2.130.10.10">
    <property type="entry name" value="YVTN repeat-like/Quinoprotein amine dehydrogenase"/>
    <property type="match status" value="1"/>
</dbReference>
<keyword evidence="3 5" id="KW-1133">Transmembrane helix</keyword>
<gene>
    <name evidence="8" type="ORF">PoB_007408600</name>
</gene>
<dbReference type="AlphaFoldDB" id="A0AAV4DUS1"/>
<feature type="chain" id="PRO_5043472689" evidence="6">
    <location>
        <begin position="29"/>
        <end position="549"/>
    </location>
</feature>
<reference evidence="8 9" key="1">
    <citation type="journal article" date="2021" name="Elife">
        <title>Chloroplast acquisition without the gene transfer in kleptoplastic sea slugs, Plakobranchus ocellatus.</title>
        <authorList>
            <person name="Maeda T."/>
            <person name="Takahashi S."/>
            <person name="Yoshida T."/>
            <person name="Shimamura S."/>
            <person name="Takaki Y."/>
            <person name="Nagai Y."/>
            <person name="Toyoda A."/>
            <person name="Suzuki Y."/>
            <person name="Arimoto A."/>
            <person name="Ishii H."/>
            <person name="Satoh N."/>
            <person name="Nishiyama T."/>
            <person name="Hasebe M."/>
            <person name="Maruyama T."/>
            <person name="Minagawa J."/>
            <person name="Obokata J."/>
            <person name="Shigenobu S."/>
        </authorList>
    </citation>
    <scope>NUCLEOTIDE SEQUENCE [LARGE SCALE GENOMIC DNA]</scope>
</reference>
<evidence type="ECO:0000256" key="4">
    <source>
        <dbReference type="ARBA" id="ARBA00023136"/>
    </source>
</evidence>
<dbReference type="EMBL" id="BLXT01008339">
    <property type="protein sequence ID" value="GFO47581.1"/>
    <property type="molecule type" value="Genomic_DNA"/>
</dbReference>
<dbReference type="PANTHER" id="PTHR21419:SF23">
    <property type="entry name" value="PROTEIN DEFECTIVE IN EXINE FORMATION 1"/>
    <property type="match status" value="1"/>
</dbReference>
<comment type="subcellular location">
    <subcellularLocation>
        <location evidence="1">Membrane</location>
        <topology evidence="1">Single-pass membrane protein</topology>
    </subcellularLocation>
</comment>
<protein>
    <submittedName>
        <fullName evidence="8">Protein defective in exine formation 1-like</fullName>
    </submittedName>
</protein>
<proteinExistence type="predicted"/>
<evidence type="ECO:0000313" key="8">
    <source>
        <dbReference type="EMBL" id="GFO47581.1"/>
    </source>
</evidence>
<keyword evidence="9" id="KW-1185">Reference proteome</keyword>
<dbReference type="InterPro" id="IPR056376">
    <property type="entry name" value="DEX1_C"/>
</dbReference>
<evidence type="ECO:0000256" key="5">
    <source>
        <dbReference type="SAM" id="Phobius"/>
    </source>
</evidence>
<dbReference type="SUPFAM" id="SSF69318">
    <property type="entry name" value="Integrin alpha N-terminal domain"/>
    <property type="match status" value="1"/>
</dbReference>
<name>A0AAV4DUS1_9GAST</name>
<keyword evidence="6" id="KW-0732">Signal</keyword>
<sequence>MHTIERPQYGWKICYAFLLCCLIFKESAEEDPIASKQQSKESDKLKRRCPYSLRKLWQADVSSFPFAAAPLIADVNGDSKLDIVAAPFGETITVLEGETGRHLHGSGWPRHNLDKSIHSSPLQFDIDGDGILDLLFITSKGEGLFYNKDAYQLQSFTFQLEPAYVKPRWFESADKSDHKNVHGYVFQRATPDFIPVDPHVFDTPVLHEQRYLVIAVSYFYSDDDYSDDQAGPWGNDAEQKDNYYVTAVAILDLKEMRAGLQDRDRKTGPPAAADFTRIVFLELQQTPVVTLFSPTVADLEADFGLSEIVIGSSSGNVYVLTWAGQHRLGFPQTFASVSGRITAANIDVSPGLELIVTDKAGNVTCLNGVTAKRKWSAMVGGTSFAGSRMVDVNLDGQLDVVLATTEGNVFALNGVTGSVIPNYPYKATKGISGNVLVTKFNLFRGPYDLVYMGSELVHEESKIESIPVIQQVTVQTPDKPGQAQVTVLIFDKHGFSSQDSLHLKFNQLILLDFQWLVLSPFIAMIIILLVNHGFPAKDLLPVTFPFKSK</sequence>
<evidence type="ECO:0000256" key="6">
    <source>
        <dbReference type="SAM" id="SignalP"/>
    </source>
</evidence>
<keyword evidence="4 5" id="KW-0472">Membrane</keyword>
<feature type="signal peptide" evidence="6">
    <location>
        <begin position="1"/>
        <end position="28"/>
    </location>
</feature>
<dbReference type="InterPro" id="IPR015943">
    <property type="entry name" value="WD40/YVTN_repeat-like_dom_sf"/>
</dbReference>
<dbReference type="InterPro" id="IPR028994">
    <property type="entry name" value="Integrin_alpha_N"/>
</dbReference>
<organism evidence="8 9">
    <name type="scientific">Plakobranchus ocellatus</name>
    <dbReference type="NCBI Taxonomy" id="259542"/>
    <lineage>
        <taxon>Eukaryota</taxon>
        <taxon>Metazoa</taxon>
        <taxon>Spiralia</taxon>
        <taxon>Lophotrochozoa</taxon>
        <taxon>Mollusca</taxon>
        <taxon>Gastropoda</taxon>
        <taxon>Heterobranchia</taxon>
        <taxon>Euthyneura</taxon>
        <taxon>Panpulmonata</taxon>
        <taxon>Sacoglossa</taxon>
        <taxon>Placobranchoidea</taxon>
        <taxon>Plakobranchidae</taxon>
        <taxon>Plakobranchus</taxon>
    </lineage>
</organism>
<feature type="transmembrane region" description="Helical" evidence="5">
    <location>
        <begin position="508"/>
        <end position="530"/>
    </location>
</feature>
<accession>A0AAV4DUS1</accession>
<evidence type="ECO:0000259" key="7">
    <source>
        <dbReference type="Pfam" id="PF23722"/>
    </source>
</evidence>
<evidence type="ECO:0000256" key="2">
    <source>
        <dbReference type="ARBA" id="ARBA00022692"/>
    </source>
</evidence>
<feature type="domain" description="DEX1 C-terminal" evidence="7">
    <location>
        <begin position="445"/>
        <end position="506"/>
    </location>
</feature>